<dbReference type="Proteomes" id="UP001067231">
    <property type="component" value="Unassembled WGS sequence"/>
</dbReference>
<comment type="caution">
    <text evidence="2">The sequence shown here is derived from an EMBL/GenBank/DDBJ whole genome shotgun (WGS) entry which is preliminary data.</text>
</comment>
<dbReference type="Gene3D" id="2.40.50.140">
    <property type="entry name" value="Nucleic acid-binding proteins"/>
    <property type="match status" value="1"/>
</dbReference>
<dbReference type="AlphaFoldDB" id="A0A9D5DG77"/>
<feature type="compositionally biased region" description="Basic and acidic residues" evidence="1">
    <location>
        <begin position="1"/>
        <end position="11"/>
    </location>
</feature>
<proteinExistence type="predicted"/>
<organism evidence="2">
    <name type="scientific">Cryptosporidium canis</name>
    <dbReference type="NCBI Taxonomy" id="195482"/>
    <lineage>
        <taxon>Eukaryota</taxon>
        <taxon>Sar</taxon>
        <taxon>Alveolata</taxon>
        <taxon>Apicomplexa</taxon>
        <taxon>Conoidasida</taxon>
        <taxon>Coccidia</taxon>
        <taxon>Eucoccidiorida</taxon>
        <taxon>Eimeriorina</taxon>
        <taxon>Cryptosporidiidae</taxon>
        <taxon>Cryptosporidium</taxon>
    </lineage>
</organism>
<gene>
    <name evidence="2" type="ORF">OJ253_1892</name>
</gene>
<feature type="region of interest" description="Disordered" evidence="1">
    <location>
        <begin position="1"/>
        <end position="25"/>
    </location>
</feature>
<dbReference type="OrthoDB" id="342190at2759"/>
<accession>A0A9D5DG77</accession>
<evidence type="ECO:0000256" key="1">
    <source>
        <dbReference type="SAM" id="MobiDB-lite"/>
    </source>
</evidence>
<evidence type="ECO:0000313" key="2">
    <source>
        <dbReference type="EMBL" id="KAJ1608628.1"/>
    </source>
</evidence>
<sequence>MSARGEDDVNHGDGSVLGEGVSGDAEDEPMEVVLLQEVQELRWQNKRIRVAGIVKCVNLIEREMTIFYECRDLRGIEEGSKVEVIGYLVSQVGDNNDPILVAVVVKNIEGTDLYLHQLSVTLRRKVLSSVNIIC</sequence>
<dbReference type="InterPro" id="IPR012340">
    <property type="entry name" value="NA-bd_OB-fold"/>
</dbReference>
<name>A0A9D5DG77_9CRYT</name>
<dbReference type="EMBL" id="JAPCXC010000042">
    <property type="protein sequence ID" value="KAJ1608628.1"/>
    <property type="molecule type" value="Genomic_DNA"/>
</dbReference>
<protein>
    <submittedName>
        <fullName evidence="2">Uncharacterized protein</fullName>
    </submittedName>
</protein>
<reference evidence="2" key="1">
    <citation type="submission" date="2022-10" db="EMBL/GenBank/DDBJ databases">
        <title>Adaptive evolution leads to modifications in subtelomeric GC content in a zoonotic Cryptosporidium species.</title>
        <authorList>
            <person name="Li J."/>
            <person name="Feng Y."/>
            <person name="Xiao L."/>
        </authorList>
    </citation>
    <scope>NUCLEOTIDE SEQUENCE</scope>
    <source>
        <strain evidence="2">33844</strain>
    </source>
</reference>